<feature type="transmembrane region" description="Helical" evidence="1">
    <location>
        <begin position="159"/>
        <end position="180"/>
    </location>
</feature>
<keyword evidence="3" id="KW-1185">Reference proteome</keyword>
<gene>
    <name evidence="2" type="ORF">Pan44_06470</name>
</gene>
<protein>
    <submittedName>
        <fullName evidence="2">PepSY-associated TM helix</fullName>
    </submittedName>
</protein>
<dbReference type="Pfam" id="PF03929">
    <property type="entry name" value="PepSY_TM"/>
    <property type="match status" value="1"/>
</dbReference>
<dbReference type="KEGG" id="ccos:Pan44_06470"/>
<sequence>MNVSETTATTASGPRLYPVVWRWHFYGGLFTAPIVWILAITGALYAFRTELTAWRDHDLRIVTPSGERLPYDQLIEMAREQSGAHEIEALAAYPEPDRSIKFVGHVDSAGPAAGHERHLLIYIDPYTGKMLGSRFEDEDFFEIVLDLHRTLLMGSTGRILAELATSWGVVLIATGVFLWWPRGKRNVGVWMPRVRGKLYAVLRDWHAVTGAYLAPLILLVAGTGLFFTLVWGTSWNTAAQKLGQWPARWMGPPPKCQAPAEGASRVSVDTVVRTFVQHSRPGDAILYRFPPSPDIAHRAFFMQDEDKNSLRMVSIDPFTGTLIDVLQVSDLPLMFQMRVWSVSIHMGQILGTPTKILALIASAGLFLLSLTGVWMWWKRRPTGRSGFPRRPSPGNLPRWGWALIVVCGIAMPVVGLSFVVVSLLDWILLRRQVRAAAD</sequence>
<dbReference type="InterPro" id="IPR005625">
    <property type="entry name" value="PepSY-ass_TM"/>
</dbReference>
<feature type="transmembrane region" description="Helical" evidence="1">
    <location>
        <begin position="356"/>
        <end position="377"/>
    </location>
</feature>
<evidence type="ECO:0000256" key="1">
    <source>
        <dbReference type="SAM" id="Phobius"/>
    </source>
</evidence>
<reference evidence="2 3" key="1">
    <citation type="submission" date="2019-02" db="EMBL/GenBank/DDBJ databases">
        <title>Deep-cultivation of Planctomycetes and their phenomic and genomic characterization uncovers novel biology.</title>
        <authorList>
            <person name="Wiegand S."/>
            <person name="Jogler M."/>
            <person name="Boedeker C."/>
            <person name="Pinto D."/>
            <person name="Vollmers J."/>
            <person name="Rivas-Marin E."/>
            <person name="Kohn T."/>
            <person name="Peeters S.H."/>
            <person name="Heuer A."/>
            <person name="Rast P."/>
            <person name="Oberbeckmann S."/>
            <person name="Bunk B."/>
            <person name="Jeske O."/>
            <person name="Meyerdierks A."/>
            <person name="Storesund J.E."/>
            <person name="Kallscheuer N."/>
            <person name="Luecker S."/>
            <person name="Lage O.M."/>
            <person name="Pohl T."/>
            <person name="Merkel B.J."/>
            <person name="Hornburger P."/>
            <person name="Mueller R.-W."/>
            <person name="Bruemmer F."/>
            <person name="Labrenz M."/>
            <person name="Spormann A.M."/>
            <person name="Op den Camp H."/>
            <person name="Overmann J."/>
            <person name="Amann R."/>
            <person name="Jetten M.S.M."/>
            <person name="Mascher T."/>
            <person name="Medema M.H."/>
            <person name="Devos D.P."/>
            <person name="Kaster A.-K."/>
            <person name="Ovreas L."/>
            <person name="Rohde M."/>
            <person name="Galperin M.Y."/>
            <person name="Jogler C."/>
        </authorList>
    </citation>
    <scope>NUCLEOTIDE SEQUENCE [LARGE SCALE GENOMIC DNA]</scope>
    <source>
        <strain evidence="2 3">Pan44</strain>
    </source>
</reference>
<accession>A0A517S926</accession>
<organism evidence="2 3">
    <name type="scientific">Caulifigura coniformis</name>
    <dbReference type="NCBI Taxonomy" id="2527983"/>
    <lineage>
        <taxon>Bacteria</taxon>
        <taxon>Pseudomonadati</taxon>
        <taxon>Planctomycetota</taxon>
        <taxon>Planctomycetia</taxon>
        <taxon>Planctomycetales</taxon>
        <taxon>Planctomycetaceae</taxon>
        <taxon>Caulifigura</taxon>
    </lineage>
</organism>
<dbReference type="PANTHER" id="PTHR34219:SF1">
    <property type="entry name" value="PEPSY DOMAIN-CONTAINING PROTEIN"/>
    <property type="match status" value="1"/>
</dbReference>
<evidence type="ECO:0000313" key="2">
    <source>
        <dbReference type="EMBL" id="QDT52635.1"/>
    </source>
</evidence>
<name>A0A517S926_9PLAN</name>
<feature type="transmembrane region" description="Helical" evidence="1">
    <location>
        <begin position="399"/>
        <end position="424"/>
    </location>
</feature>
<keyword evidence="1" id="KW-0812">Transmembrane</keyword>
<evidence type="ECO:0000313" key="3">
    <source>
        <dbReference type="Proteomes" id="UP000315700"/>
    </source>
</evidence>
<feature type="transmembrane region" description="Helical" evidence="1">
    <location>
        <begin position="23"/>
        <end position="47"/>
    </location>
</feature>
<dbReference type="Proteomes" id="UP000315700">
    <property type="component" value="Chromosome"/>
</dbReference>
<keyword evidence="1" id="KW-1133">Transmembrane helix</keyword>
<dbReference type="InParanoid" id="A0A517S926"/>
<dbReference type="PANTHER" id="PTHR34219">
    <property type="entry name" value="IRON-REGULATED INNER MEMBRANE PROTEIN-RELATED"/>
    <property type="match status" value="1"/>
</dbReference>
<feature type="transmembrane region" description="Helical" evidence="1">
    <location>
        <begin position="212"/>
        <end position="232"/>
    </location>
</feature>
<dbReference type="EMBL" id="CP036271">
    <property type="protein sequence ID" value="QDT52635.1"/>
    <property type="molecule type" value="Genomic_DNA"/>
</dbReference>
<proteinExistence type="predicted"/>
<dbReference type="AlphaFoldDB" id="A0A517S926"/>
<keyword evidence="1" id="KW-0472">Membrane</keyword>